<name>A0A0A9NRL1_ARUDO</name>
<dbReference type="EMBL" id="GBRH01194779">
    <property type="protein sequence ID" value="JAE03117.1"/>
    <property type="molecule type" value="Transcribed_RNA"/>
</dbReference>
<organism evidence="1">
    <name type="scientific">Arundo donax</name>
    <name type="common">Giant reed</name>
    <name type="synonym">Donax arundinaceus</name>
    <dbReference type="NCBI Taxonomy" id="35708"/>
    <lineage>
        <taxon>Eukaryota</taxon>
        <taxon>Viridiplantae</taxon>
        <taxon>Streptophyta</taxon>
        <taxon>Embryophyta</taxon>
        <taxon>Tracheophyta</taxon>
        <taxon>Spermatophyta</taxon>
        <taxon>Magnoliopsida</taxon>
        <taxon>Liliopsida</taxon>
        <taxon>Poales</taxon>
        <taxon>Poaceae</taxon>
        <taxon>PACMAD clade</taxon>
        <taxon>Arundinoideae</taxon>
        <taxon>Arundineae</taxon>
        <taxon>Arundo</taxon>
    </lineage>
</organism>
<dbReference type="AlphaFoldDB" id="A0A0A9NRL1"/>
<accession>A0A0A9NRL1</accession>
<reference evidence="1" key="1">
    <citation type="submission" date="2014-09" db="EMBL/GenBank/DDBJ databases">
        <authorList>
            <person name="Magalhaes I.L.F."/>
            <person name="Oliveira U."/>
            <person name="Santos F.R."/>
            <person name="Vidigal T.H.D.A."/>
            <person name="Brescovit A.D."/>
            <person name="Santos A.J."/>
        </authorList>
    </citation>
    <scope>NUCLEOTIDE SEQUENCE</scope>
    <source>
        <tissue evidence="1">Shoot tissue taken approximately 20 cm above the soil surface</tissue>
    </source>
</reference>
<reference evidence="1" key="2">
    <citation type="journal article" date="2015" name="Data Brief">
        <title>Shoot transcriptome of the giant reed, Arundo donax.</title>
        <authorList>
            <person name="Barrero R.A."/>
            <person name="Guerrero F.D."/>
            <person name="Moolhuijzen P."/>
            <person name="Goolsby J.A."/>
            <person name="Tidwell J."/>
            <person name="Bellgard S.E."/>
            <person name="Bellgard M.I."/>
        </authorList>
    </citation>
    <scope>NUCLEOTIDE SEQUENCE</scope>
    <source>
        <tissue evidence="1">Shoot tissue taken approximately 20 cm above the soil surface</tissue>
    </source>
</reference>
<proteinExistence type="predicted"/>
<sequence length="33" mass="3827">MITKIKQSGTLYKEREDNTSTIAASFPRWKRIG</sequence>
<protein>
    <submittedName>
        <fullName evidence="1">Uncharacterized protein</fullName>
    </submittedName>
</protein>
<evidence type="ECO:0000313" key="1">
    <source>
        <dbReference type="EMBL" id="JAE03117.1"/>
    </source>
</evidence>